<gene>
    <name evidence="6" type="ORF">DB30_07741</name>
</gene>
<evidence type="ECO:0000313" key="6">
    <source>
        <dbReference type="EMBL" id="KIG18726.1"/>
    </source>
</evidence>
<dbReference type="GO" id="GO:0008234">
    <property type="term" value="F:cysteine-type peptidase activity"/>
    <property type="evidence" value="ECO:0007669"/>
    <property type="project" value="UniProtKB-KW"/>
</dbReference>
<sequence length="309" mass="33904">MDERLHAYLRAIERELERLRERLRERHGWTHLELSLHIEPLTPALHVTGEIAVPSLRPAVVDTLTPLLLDGMKLELDLRPMPVQAWYAIPDAGLELWAQHPACSRRSLATELVAGDGPVAHLAHDGPGMLLRARDGTVGWATGLLGSQVTARPLAEPRAQSGHQSVCEAARSYLGVPYLLGGTSDQRIDCSGLVQRAYDRALQILLPRNSHDQLAVCGGGQVCGSAIGSPGDLMFIHSRTMQRLHVGIVGAADTIIHASRSRGMVIEAPQVEFQLDAAWLRRGSAAALRDWGLQQAGRHYVELPMRYIR</sequence>
<organism evidence="6 7">
    <name type="scientific">Enhygromyxa salina</name>
    <dbReference type="NCBI Taxonomy" id="215803"/>
    <lineage>
        <taxon>Bacteria</taxon>
        <taxon>Pseudomonadati</taxon>
        <taxon>Myxococcota</taxon>
        <taxon>Polyangia</taxon>
        <taxon>Nannocystales</taxon>
        <taxon>Nannocystaceae</taxon>
        <taxon>Enhygromyxa</taxon>
    </lineage>
</organism>
<dbReference type="InterPro" id="IPR051202">
    <property type="entry name" value="Peptidase_C40"/>
</dbReference>
<keyword evidence="3" id="KW-0378">Hydrolase</keyword>
<evidence type="ECO:0000256" key="1">
    <source>
        <dbReference type="ARBA" id="ARBA00007074"/>
    </source>
</evidence>
<dbReference type="PROSITE" id="PS51935">
    <property type="entry name" value="NLPC_P60"/>
    <property type="match status" value="1"/>
</dbReference>
<dbReference type="PANTHER" id="PTHR47053">
    <property type="entry name" value="MUREIN DD-ENDOPEPTIDASE MEPH-RELATED"/>
    <property type="match status" value="1"/>
</dbReference>
<name>A0A0C2D6E9_9BACT</name>
<proteinExistence type="inferred from homology"/>
<keyword evidence="4" id="KW-0788">Thiol protease</keyword>
<evidence type="ECO:0000256" key="3">
    <source>
        <dbReference type="ARBA" id="ARBA00022801"/>
    </source>
</evidence>
<dbReference type="InterPro" id="IPR038765">
    <property type="entry name" value="Papain-like_cys_pep_sf"/>
</dbReference>
<dbReference type="GO" id="GO:0006508">
    <property type="term" value="P:proteolysis"/>
    <property type="evidence" value="ECO:0007669"/>
    <property type="project" value="UniProtKB-KW"/>
</dbReference>
<reference evidence="6 7" key="1">
    <citation type="submission" date="2014-12" db="EMBL/GenBank/DDBJ databases">
        <title>Genome assembly of Enhygromyxa salina DSM 15201.</title>
        <authorList>
            <person name="Sharma G."/>
            <person name="Subramanian S."/>
        </authorList>
    </citation>
    <scope>NUCLEOTIDE SEQUENCE [LARGE SCALE GENOMIC DNA]</scope>
    <source>
        <strain evidence="6 7">DSM 15201</strain>
    </source>
</reference>
<evidence type="ECO:0000259" key="5">
    <source>
        <dbReference type="PROSITE" id="PS51935"/>
    </source>
</evidence>
<dbReference type="InterPro" id="IPR000064">
    <property type="entry name" value="NLP_P60_dom"/>
</dbReference>
<evidence type="ECO:0000313" key="7">
    <source>
        <dbReference type="Proteomes" id="UP000031599"/>
    </source>
</evidence>
<comment type="similarity">
    <text evidence="1">Belongs to the peptidase C40 family.</text>
</comment>
<keyword evidence="2" id="KW-0645">Protease</keyword>
<evidence type="ECO:0000256" key="2">
    <source>
        <dbReference type="ARBA" id="ARBA00022670"/>
    </source>
</evidence>
<protein>
    <submittedName>
        <fullName evidence="6">N-acetylmuramoyl-L-alanine amidase</fullName>
    </submittedName>
</protein>
<accession>A0A0C2D6E9</accession>
<dbReference type="PANTHER" id="PTHR47053:SF1">
    <property type="entry name" value="MUREIN DD-ENDOPEPTIDASE MEPH-RELATED"/>
    <property type="match status" value="1"/>
</dbReference>
<evidence type="ECO:0000256" key="4">
    <source>
        <dbReference type="ARBA" id="ARBA00022807"/>
    </source>
</evidence>
<dbReference type="EMBL" id="JMCC02000009">
    <property type="protein sequence ID" value="KIG18726.1"/>
    <property type="molecule type" value="Genomic_DNA"/>
</dbReference>
<dbReference type="SUPFAM" id="SSF54001">
    <property type="entry name" value="Cysteine proteinases"/>
    <property type="match status" value="1"/>
</dbReference>
<comment type="caution">
    <text evidence="6">The sequence shown here is derived from an EMBL/GenBank/DDBJ whole genome shotgun (WGS) entry which is preliminary data.</text>
</comment>
<dbReference type="Gene3D" id="3.90.1720.10">
    <property type="entry name" value="endopeptidase domain like (from Nostoc punctiforme)"/>
    <property type="match status" value="1"/>
</dbReference>
<dbReference type="AlphaFoldDB" id="A0A0C2D6E9"/>
<dbReference type="Proteomes" id="UP000031599">
    <property type="component" value="Unassembled WGS sequence"/>
</dbReference>
<feature type="domain" description="NlpC/P60" evidence="5">
    <location>
        <begin position="160"/>
        <end position="290"/>
    </location>
</feature>
<dbReference type="Pfam" id="PF00877">
    <property type="entry name" value="NLPC_P60"/>
    <property type="match status" value="1"/>
</dbReference>